<dbReference type="AlphaFoldDB" id="A0A0D0VT55"/>
<evidence type="ECO:0000256" key="1">
    <source>
        <dbReference type="SAM" id="MobiDB-lite"/>
    </source>
</evidence>
<proteinExistence type="predicted"/>
<feature type="compositionally biased region" description="Basic and acidic residues" evidence="1">
    <location>
        <begin position="146"/>
        <end position="168"/>
    </location>
</feature>
<name>A0A0D0VT55_CRYGA</name>
<protein>
    <submittedName>
        <fullName evidence="2">Uncharacterized protein</fullName>
    </submittedName>
</protein>
<feature type="compositionally biased region" description="Basic and acidic residues" evidence="1">
    <location>
        <begin position="201"/>
        <end position="216"/>
    </location>
</feature>
<gene>
    <name evidence="2" type="ORF">I312_02405</name>
</gene>
<dbReference type="EMBL" id="KN847977">
    <property type="protein sequence ID" value="KIR48555.1"/>
    <property type="molecule type" value="Genomic_DNA"/>
</dbReference>
<reference evidence="2" key="1">
    <citation type="submission" date="2015-01" db="EMBL/GenBank/DDBJ databases">
        <title>The Genome Sequence of Cryptococcus gattii CA1280.</title>
        <authorList>
            <consortium name="The Broad Institute Genomics Platform"/>
            <person name="Cuomo C."/>
            <person name="Litvintseva A."/>
            <person name="Chen Y."/>
            <person name="Heitman J."/>
            <person name="Sun S."/>
            <person name="Springer D."/>
            <person name="Dromer F."/>
            <person name="Young S."/>
            <person name="Zeng Q."/>
            <person name="Gargeya S."/>
            <person name="Abouelleil A."/>
            <person name="Alvarado L."/>
            <person name="Chapman S.B."/>
            <person name="Gainer-Dewar J."/>
            <person name="Goldberg J."/>
            <person name="Griggs A."/>
            <person name="Gujja S."/>
            <person name="Hansen M."/>
            <person name="Howarth C."/>
            <person name="Imamovic A."/>
            <person name="Larimer J."/>
            <person name="Murphy C."/>
            <person name="Naylor J."/>
            <person name="Pearson M."/>
            <person name="Priest M."/>
            <person name="Roberts A."/>
            <person name="Saif S."/>
            <person name="Shea T."/>
            <person name="Sykes S."/>
            <person name="Wortman J."/>
            <person name="Nusbaum C."/>
            <person name="Birren B."/>
        </authorList>
    </citation>
    <scope>NUCLEOTIDE SEQUENCE [LARGE SCALE GENOMIC DNA]</scope>
    <source>
        <strain evidence="2">CA1280</strain>
    </source>
</reference>
<sequence>MDSCVLARMVDHAVWGRILSILSCSSLTDNRENVTTRCYVLGRDLHPEWDMPVLHHVPEKQDDSIIKIPGQDIEFLFSAVHGCLAGGCLEDGERVAFQEREATMKKVAVVRHRDEERFVINTCAFHNVDVLMSALPRELSQPRRLLKDPWTERHDNTPINARMKEASGKKGRQQSGGGRGGNTGTLGRGTVKRKRTTDNNVHIDKEEEDENHHDSDNGVLVEENVDVDSDIEVMIMQEGCVT</sequence>
<accession>A0A0D0VT55</accession>
<dbReference type="OrthoDB" id="2947226at2759"/>
<dbReference type="HOGENOM" id="CLU_100279_0_0_1"/>
<organism evidence="2">
    <name type="scientific">Cryptococcus bacillisporus CA1280</name>
    <dbReference type="NCBI Taxonomy" id="1296109"/>
    <lineage>
        <taxon>Eukaryota</taxon>
        <taxon>Fungi</taxon>
        <taxon>Dikarya</taxon>
        <taxon>Basidiomycota</taxon>
        <taxon>Agaricomycotina</taxon>
        <taxon>Tremellomycetes</taxon>
        <taxon>Tremellales</taxon>
        <taxon>Cryptococcaceae</taxon>
        <taxon>Cryptococcus</taxon>
        <taxon>Cryptococcus gattii species complex</taxon>
    </lineage>
</organism>
<feature type="region of interest" description="Disordered" evidence="1">
    <location>
        <begin position="146"/>
        <end position="220"/>
    </location>
</feature>
<feature type="compositionally biased region" description="Gly residues" evidence="1">
    <location>
        <begin position="174"/>
        <end position="187"/>
    </location>
</feature>
<evidence type="ECO:0000313" key="2">
    <source>
        <dbReference type="EMBL" id="KIR48555.1"/>
    </source>
</evidence>